<dbReference type="Pfam" id="PF00912">
    <property type="entry name" value="Transgly"/>
    <property type="match status" value="1"/>
</dbReference>
<keyword evidence="2" id="KW-0645">Protease</keyword>
<dbReference type="SUPFAM" id="SSF53955">
    <property type="entry name" value="Lysozyme-like"/>
    <property type="match status" value="1"/>
</dbReference>
<feature type="domain" description="Glycosyl transferase family 51" evidence="12">
    <location>
        <begin position="86"/>
        <end position="261"/>
    </location>
</feature>
<dbReference type="EC" id="2.4.-.-" evidence="13"/>
<evidence type="ECO:0000256" key="3">
    <source>
        <dbReference type="ARBA" id="ARBA00022676"/>
    </source>
</evidence>
<feature type="region of interest" description="Disordered" evidence="9">
    <location>
        <begin position="659"/>
        <end position="749"/>
    </location>
</feature>
<dbReference type="GO" id="GO:0016757">
    <property type="term" value="F:glycosyltransferase activity"/>
    <property type="evidence" value="ECO:0007669"/>
    <property type="project" value="UniProtKB-KW"/>
</dbReference>
<keyword evidence="3 13" id="KW-0328">Glycosyltransferase</keyword>
<keyword evidence="1" id="KW-0121">Carboxypeptidase</keyword>
<keyword evidence="10" id="KW-1133">Transmembrane helix</keyword>
<keyword evidence="10" id="KW-0812">Transmembrane</keyword>
<dbReference type="Proteomes" id="UP001597351">
    <property type="component" value="Unassembled WGS sequence"/>
</dbReference>
<comment type="catalytic activity">
    <reaction evidence="8">
        <text>[GlcNAc-(1-&gt;4)-Mur2Ac(oyl-L-Ala-gamma-D-Glu-L-Lys-D-Ala-D-Ala)](n)-di-trans,octa-cis-undecaprenyl diphosphate + beta-D-GlcNAc-(1-&gt;4)-Mur2Ac(oyl-L-Ala-gamma-D-Glu-L-Lys-D-Ala-D-Ala)-di-trans,octa-cis-undecaprenyl diphosphate = [GlcNAc-(1-&gt;4)-Mur2Ac(oyl-L-Ala-gamma-D-Glu-L-Lys-D-Ala-D-Ala)](n+1)-di-trans,octa-cis-undecaprenyl diphosphate + di-trans,octa-cis-undecaprenyl diphosphate + H(+)</text>
        <dbReference type="Rhea" id="RHEA:23708"/>
        <dbReference type="Rhea" id="RHEA-COMP:9602"/>
        <dbReference type="Rhea" id="RHEA-COMP:9603"/>
        <dbReference type="ChEBI" id="CHEBI:15378"/>
        <dbReference type="ChEBI" id="CHEBI:58405"/>
        <dbReference type="ChEBI" id="CHEBI:60033"/>
        <dbReference type="ChEBI" id="CHEBI:78435"/>
        <dbReference type="EC" id="2.4.99.28"/>
    </reaction>
</comment>
<evidence type="ECO:0000256" key="5">
    <source>
        <dbReference type="ARBA" id="ARBA00022801"/>
    </source>
</evidence>
<evidence type="ECO:0000256" key="9">
    <source>
        <dbReference type="SAM" id="MobiDB-lite"/>
    </source>
</evidence>
<evidence type="ECO:0000256" key="2">
    <source>
        <dbReference type="ARBA" id="ARBA00022670"/>
    </source>
</evidence>
<organism evidence="13 14">
    <name type="scientific">Nocardioides aestuarii</name>
    <dbReference type="NCBI Taxonomy" id="252231"/>
    <lineage>
        <taxon>Bacteria</taxon>
        <taxon>Bacillati</taxon>
        <taxon>Actinomycetota</taxon>
        <taxon>Actinomycetes</taxon>
        <taxon>Propionibacteriales</taxon>
        <taxon>Nocardioidaceae</taxon>
        <taxon>Nocardioides</taxon>
    </lineage>
</organism>
<evidence type="ECO:0000313" key="14">
    <source>
        <dbReference type="Proteomes" id="UP001597351"/>
    </source>
</evidence>
<evidence type="ECO:0000313" key="13">
    <source>
        <dbReference type="EMBL" id="MFD1947008.1"/>
    </source>
</evidence>
<name>A0ABW4TKR7_9ACTN</name>
<dbReference type="Gene3D" id="1.10.3810.10">
    <property type="entry name" value="Biosynthetic peptidoglycan transglycosylase-like"/>
    <property type="match status" value="1"/>
</dbReference>
<evidence type="ECO:0000256" key="4">
    <source>
        <dbReference type="ARBA" id="ARBA00022679"/>
    </source>
</evidence>
<feature type="region of interest" description="Disordered" evidence="9">
    <location>
        <begin position="1"/>
        <end position="30"/>
    </location>
</feature>
<comment type="catalytic activity">
    <reaction evidence="7">
        <text>Preferential cleavage: (Ac)2-L-Lys-D-Ala-|-D-Ala. Also transpeptidation of peptidyl-alanyl moieties that are N-acyl substituents of D-alanine.</text>
        <dbReference type="EC" id="3.4.16.4"/>
    </reaction>
</comment>
<dbReference type="InterPro" id="IPR001460">
    <property type="entry name" value="PCN-bd_Tpept"/>
</dbReference>
<evidence type="ECO:0000256" key="8">
    <source>
        <dbReference type="ARBA" id="ARBA00049902"/>
    </source>
</evidence>
<dbReference type="SUPFAM" id="SSF56601">
    <property type="entry name" value="beta-lactamase/transpeptidase-like"/>
    <property type="match status" value="1"/>
</dbReference>
<protein>
    <submittedName>
        <fullName evidence="13">Transglycosylase domain-containing protein</fullName>
        <ecNumber evidence="13">2.4.-.-</ecNumber>
    </submittedName>
</protein>
<keyword evidence="4 13" id="KW-0808">Transferase</keyword>
<dbReference type="RefSeq" id="WP_343917704.1">
    <property type="nucleotide sequence ID" value="NZ_BAAAJT010000002.1"/>
</dbReference>
<dbReference type="InterPro" id="IPR050396">
    <property type="entry name" value="Glycosyltr_51/Transpeptidase"/>
</dbReference>
<evidence type="ECO:0000259" key="11">
    <source>
        <dbReference type="Pfam" id="PF00905"/>
    </source>
</evidence>
<keyword evidence="10" id="KW-0472">Membrane</keyword>
<reference evidence="14" key="1">
    <citation type="journal article" date="2019" name="Int. J. Syst. Evol. Microbiol.">
        <title>The Global Catalogue of Microorganisms (GCM) 10K type strain sequencing project: providing services to taxonomists for standard genome sequencing and annotation.</title>
        <authorList>
            <consortium name="The Broad Institute Genomics Platform"/>
            <consortium name="The Broad Institute Genome Sequencing Center for Infectious Disease"/>
            <person name="Wu L."/>
            <person name="Ma J."/>
        </authorList>
    </citation>
    <scope>NUCLEOTIDE SEQUENCE [LARGE SCALE GENOMIC DNA]</scope>
    <source>
        <strain evidence="14">CGMCC 1.12477</strain>
    </source>
</reference>
<gene>
    <name evidence="13" type="ORF">ACFSDE_09395</name>
</gene>
<comment type="caution">
    <text evidence="13">The sequence shown here is derived from an EMBL/GenBank/DDBJ whole genome shotgun (WGS) entry which is preliminary data.</text>
</comment>
<evidence type="ECO:0000256" key="7">
    <source>
        <dbReference type="ARBA" id="ARBA00034000"/>
    </source>
</evidence>
<feature type="compositionally biased region" description="Pro residues" evidence="9">
    <location>
        <begin position="690"/>
        <end position="707"/>
    </location>
</feature>
<dbReference type="PANTHER" id="PTHR32282:SF34">
    <property type="entry name" value="PENICILLIN-BINDING PROTEIN 1A"/>
    <property type="match status" value="1"/>
</dbReference>
<dbReference type="Pfam" id="PF00905">
    <property type="entry name" value="Transpeptidase"/>
    <property type="match status" value="1"/>
</dbReference>
<evidence type="ECO:0000256" key="1">
    <source>
        <dbReference type="ARBA" id="ARBA00022645"/>
    </source>
</evidence>
<dbReference type="InterPro" id="IPR023346">
    <property type="entry name" value="Lysozyme-like_dom_sf"/>
</dbReference>
<evidence type="ECO:0000259" key="12">
    <source>
        <dbReference type="Pfam" id="PF00912"/>
    </source>
</evidence>
<feature type="transmembrane region" description="Helical" evidence="10">
    <location>
        <begin position="37"/>
        <end position="60"/>
    </location>
</feature>
<keyword evidence="14" id="KW-1185">Reference proteome</keyword>
<keyword evidence="6" id="KW-0511">Multifunctional enzyme</keyword>
<dbReference type="InterPro" id="IPR012338">
    <property type="entry name" value="Beta-lactam/transpept-like"/>
</dbReference>
<accession>A0ABW4TKR7</accession>
<dbReference type="PANTHER" id="PTHR32282">
    <property type="entry name" value="BINDING PROTEIN TRANSPEPTIDASE, PUTATIVE-RELATED"/>
    <property type="match status" value="1"/>
</dbReference>
<sequence length="779" mass="82907">MSGKRRAAGPAVTKKQTPSAQGSGKEKSSGRSRWKKVGIAVLVLGLLGSLLGVGAFIVLYQTIDVPRPNEEFETQTSFVYYADGKQQLGQFAKQNRESINLEEMPDSVKDAVVAAEDRTFWTNRGIDPKGIVRAAFSNARGNDTQGASTITQQYVKILYLTQERTLTRKVKEAIISLKLQREQSKEQILEGYLNTIYFGRGAYGVQAAAKAYFDKDAADLDLKESVVIASLLNDPNDLDPSNGKRSKKDLKSRYAAVLNDMAEEGTVSADQADKAAKKLPKFPEIEQDSQYGQQRGHVLTMVRKELLDLGYTDEQIDGGGLRVTTTFTEKAMNAAVQGVVEARPDGFSDKQLHIGVATVEPGTGAIRGMFGGQDYLDSQLNWAVAGGQAGSTMKAAALVAAIEQGFGLEDTFEGNSPLELPDGNLVENQGDEDWGSAIDMITATEHSVNTAFIDMTLSMDDGPDAIIDAANRMGIPPSKAPKKGPGFPSTSPGLEPITGVSLGNATVSPINMANAYATLANDGVAAEPYIIEKVVLANGETDYQHKVDDSKAIEEDVTSDVSYALQKNVQEGSGTAALELDWPSAGKTGTATNGDGEVSSAWFAGYTRQLSTAVMYVRGKGNEQLQGWLPSYFGGAYPAETWTAVMQRAMEGLPVEEFPEPAMLDGDAPTEGHEPYTPPPSPTRTQQPSTPKPSTPKPSESPTPTPTEEPTKTNTPPGQTNCPPLNPSCDETPTATDTTTAAGGGGGGGGGNSAYVGDLAVGRVPVLLAVAAFREWWIL</sequence>
<dbReference type="InterPro" id="IPR036950">
    <property type="entry name" value="PBP_transglycosylase"/>
</dbReference>
<feature type="compositionally biased region" description="Polar residues" evidence="9">
    <location>
        <begin position="718"/>
        <end position="733"/>
    </location>
</feature>
<dbReference type="EMBL" id="JBHUGD010000003">
    <property type="protein sequence ID" value="MFD1947008.1"/>
    <property type="molecule type" value="Genomic_DNA"/>
</dbReference>
<keyword evidence="5" id="KW-0378">Hydrolase</keyword>
<feature type="compositionally biased region" description="Low complexity" evidence="9">
    <location>
        <begin position="708"/>
        <end position="717"/>
    </location>
</feature>
<evidence type="ECO:0000256" key="10">
    <source>
        <dbReference type="SAM" id="Phobius"/>
    </source>
</evidence>
<evidence type="ECO:0000256" key="6">
    <source>
        <dbReference type="ARBA" id="ARBA00023268"/>
    </source>
</evidence>
<proteinExistence type="predicted"/>
<feature type="domain" description="Penicillin-binding protein transpeptidase" evidence="11">
    <location>
        <begin position="357"/>
        <end position="640"/>
    </location>
</feature>
<dbReference type="InterPro" id="IPR001264">
    <property type="entry name" value="Glyco_trans_51"/>
</dbReference>
<dbReference type="Gene3D" id="3.40.710.10">
    <property type="entry name" value="DD-peptidase/beta-lactamase superfamily"/>
    <property type="match status" value="1"/>
</dbReference>